<name>A0A4P6Q5E5_9ACTN</name>
<dbReference type="Gene3D" id="1.20.120.530">
    <property type="entry name" value="GntR ligand-binding domain-like"/>
    <property type="match status" value="1"/>
</dbReference>
<keyword evidence="2" id="KW-0238">DNA-binding</keyword>
<dbReference type="InterPro" id="IPR000524">
    <property type="entry name" value="Tscrpt_reg_HTH_GntR"/>
</dbReference>
<dbReference type="InterPro" id="IPR036388">
    <property type="entry name" value="WH-like_DNA-bd_sf"/>
</dbReference>
<evidence type="ECO:0000313" key="5">
    <source>
        <dbReference type="EMBL" id="QBI54571.1"/>
    </source>
</evidence>
<dbReference type="InterPro" id="IPR036390">
    <property type="entry name" value="WH_DNA-bd_sf"/>
</dbReference>
<dbReference type="KEGG" id="strr:EKD16_13945"/>
<dbReference type="AlphaFoldDB" id="A0A4P6Q5E5"/>
<protein>
    <submittedName>
        <fullName evidence="5">HTH-type transcriptional regulator LutR</fullName>
    </submittedName>
</protein>
<organism evidence="5 6">
    <name type="scientific">Streptomonospora litoralis</name>
    <dbReference type="NCBI Taxonomy" id="2498135"/>
    <lineage>
        <taxon>Bacteria</taxon>
        <taxon>Bacillati</taxon>
        <taxon>Actinomycetota</taxon>
        <taxon>Actinomycetes</taxon>
        <taxon>Streptosporangiales</taxon>
        <taxon>Nocardiopsidaceae</taxon>
        <taxon>Streptomonospora</taxon>
    </lineage>
</organism>
<dbReference type="SUPFAM" id="SSF46785">
    <property type="entry name" value="Winged helix' DNA-binding domain"/>
    <property type="match status" value="1"/>
</dbReference>
<dbReference type="OrthoDB" id="7989071at2"/>
<dbReference type="PROSITE" id="PS50949">
    <property type="entry name" value="HTH_GNTR"/>
    <property type="match status" value="1"/>
</dbReference>
<dbReference type="PANTHER" id="PTHR43537:SF5">
    <property type="entry name" value="UXU OPERON TRANSCRIPTIONAL REGULATOR"/>
    <property type="match status" value="1"/>
</dbReference>
<dbReference type="InterPro" id="IPR008920">
    <property type="entry name" value="TF_FadR/GntR_C"/>
</dbReference>
<keyword evidence="3" id="KW-0804">Transcription</keyword>
<evidence type="ECO:0000256" key="3">
    <source>
        <dbReference type="ARBA" id="ARBA00023163"/>
    </source>
</evidence>
<dbReference type="InterPro" id="IPR011711">
    <property type="entry name" value="GntR_C"/>
</dbReference>
<sequence length="267" mass="29495">MAGRTGDFPPLTPQALTELLEDAVVSREWRPGDKLPSERRLAERYGVSRPVVREVLRRLQERGLIVVHPGRGSYVRRLRATEGGTSLELLVRRGDVRVRELVAARRMLETETAALAADQHTEEDARRMRDALAAFDAGRGVAAGADLDVAFHEAIAIASGNTVLQLMFGAIRPLTHGMVVRSLTDRETRRIGAPVHHDILAGILARKAEDAREAMARHIELAEELYGADLDRPLREVLQRRADHEPEVAALLERITGALHPPGDAPR</sequence>
<reference evidence="5 6" key="1">
    <citation type="submission" date="2019-02" db="EMBL/GenBank/DDBJ databases">
        <authorList>
            <person name="Khodamoradi S."/>
            <person name="Hahnke R.L."/>
            <person name="Kaempfer P."/>
            <person name="Schumann P."/>
            <person name="Rohde M."/>
            <person name="Steinert M."/>
            <person name="Luzhetskyy A."/>
            <person name="Wink J."/>
            <person name="Ruckert C."/>
        </authorList>
    </citation>
    <scope>NUCLEOTIDE SEQUENCE [LARGE SCALE GENOMIC DNA]</scope>
    <source>
        <strain evidence="5 6">M2</strain>
    </source>
</reference>
<dbReference type="SUPFAM" id="SSF48008">
    <property type="entry name" value="GntR ligand-binding domain-like"/>
    <property type="match status" value="1"/>
</dbReference>
<dbReference type="Pfam" id="PF00392">
    <property type="entry name" value="GntR"/>
    <property type="match status" value="1"/>
</dbReference>
<dbReference type="SMART" id="SM00895">
    <property type="entry name" value="FCD"/>
    <property type="match status" value="1"/>
</dbReference>
<dbReference type="Pfam" id="PF07729">
    <property type="entry name" value="FCD"/>
    <property type="match status" value="1"/>
</dbReference>
<keyword evidence="6" id="KW-1185">Reference proteome</keyword>
<dbReference type="RefSeq" id="WP_131098730.1">
    <property type="nucleotide sequence ID" value="NZ_CP036455.1"/>
</dbReference>
<proteinExistence type="predicted"/>
<evidence type="ECO:0000259" key="4">
    <source>
        <dbReference type="PROSITE" id="PS50949"/>
    </source>
</evidence>
<dbReference type="PRINTS" id="PR00035">
    <property type="entry name" value="HTHGNTR"/>
</dbReference>
<accession>A0A4P6Q5E5</accession>
<keyword evidence="1" id="KW-0805">Transcription regulation</keyword>
<dbReference type="Gene3D" id="1.10.10.10">
    <property type="entry name" value="Winged helix-like DNA-binding domain superfamily/Winged helix DNA-binding domain"/>
    <property type="match status" value="1"/>
</dbReference>
<evidence type="ECO:0000256" key="1">
    <source>
        <dbReference type="ARBA" id="ARBA00023015"/>
    </source>
</evidence>
<dbReference type="Proteomes" id="UP000292235">
    <property type="component" value="Chromosome"/>
</dbReference>
<dbReference type="EMBL" id="CP036455">
    <property type="protein sequence ID" value="QBI54571.1"/>
    <property type="molecule type" value="Genomic_DNA"/>
</dbReference>
<feature type="domain" description="HTH gntR-type" evidence="4">
    <location>
        <begin position="10"/>
        <end position="78"/>
    </location>
</feature>
<dbReference type="GO" id="GO:0003677">
    <property type="term" value="F:DNA binding"/>
    <property type="evidence" value="ECO:0007669"/>
    <property type="project" value="UniProtKB-KW"/>
</dbReference>
<evidence type="ECO:0000256" key="2">
    <source>
        <dbReference type="ARBA" id="ARBA00023125"/>
    </source>
</evidence>
<dbReference type="PANTHER" id="PTHR43537">
    <property type="entry name" value="TRANSCRIPTIONAL REGULATOR, GNTR FAMILY"/>
    <property type="match status" value="1"/>
</dbReference>
<evidence type="ECO:0000313" key="6">
    <source>
        <dbReference type="Proteomes" id="UP000292235"/>
    </source>
</evidence>
<dbReference type="SMART" id="SM00345">
    <property type="entry name" value="HTH_GNTR"/>
    <property type="match status" value="1"/>
</dbReference>
<gene>
    <name evidence="5" type="primary">lutR4</name>
    <name evidence="5" type="ORF">EKD16_13945</name>
</gene>
<dbReference type="CDD" id="cd07377">
    <property type="entry name" value="WHTH_GntR"/>
    <property type="match status" value="1"/>
</dbReference>
<dbReference type="GO" id="GO:0003700">
    <property type="term" value="F:DNA-binding transcription factor activity"/>
    <property type="evidence" value="ECO:0007669"/>
    <property type="project" value="InterPro"/>
</dbReference>